<accession>A0A8J3IIC7</accession>
<keyword evidence="2" id="KW-1185">Reference proteome</keyword>
<evidence type="ECO:0000313" key="1">
    <source>
        <dbReference type="EMBL" id="GHO96044.1"/>
    </source>
</evidence>
<organism evidence="1 2">
    <name type="scientific">Reticulibacter mediterranei</name>
    <dbReference type="NCBI Taxonomy" id="2778369"/>
    <lineage>
        <taxon>Bacteria</taxon>
        <taxon>Bacillati</taxon>
        <taxon>Chloroflexota</taxon>
        <taxon>Ktedonobacteria</taxon>
        <taxon>Ktedonobacterales</taxon>
        <taxon>Reticulibacteraceae</taxon>
        <taxon>Reticulibacter</taxon>
    </lineage>
</organism>
<reference evidence="1" key="1">
    <citation type="submission" date="2020-10" db="EMBL/GenBank/DDBJ databases">
        <title>Taxonomic study of unclassified bacteria belonging to the class Ktedonobacteria.</title>
        <authorList>
            <person name="Yabe S."/>
            <person name="Wang C.M."/>
            <person name="Zheng Y."/>
            <person name="Sakai Y."/>
            <person name="Cavaletti L."/>
            <person name="Monciardini P."/>
            <person name="Donadio S."/>
        </authorList>
    </citation>
    <scope>NUCLEOTIDE SEQUENCE</scope>
    <source>
        <strain evidence="1">ID150040</strain>
    </source>
</reference>
<gene>
    <name evidence="1" type="ORF">KSF_060920</name>
</gene>
<sequence>MNYTMQMTIKDMIQKLSRYGFQEHTEAASKQNGMKYLCAFKRMGSDDDVFYCCVTIDDVSALLTLVETAAVQGRQE</sequence>
<dbReference type="Proteomes" id="UP000597444">
    <property type="component" value="Unassembled WGS sequence"/>
</dbReference>
<dbReference type="RefSeq" id="WP_220206693.1">
    <property type="nucleotide sequence ID" value="NZ_BNJK01000001.1"/>
</dbReference>
<proteinExistence type="predicted"/>
<name>A0A8J3IIC7_9CHLR</name>
<evidence type="ECO:0000313" key="2">
    <source>
        <dbReference type="Proteomes" id="UP000597444"/>
    </source>
</evidence>
<comment type="caution">
    <text evidence="1">The sequence shown here is derived from an EMBL/GenBank/DDBJ whole genome shotgun (WGS) entry which is preliminary data.</text>
</comment>
<dbReference type="AlphaFoldDB" id="A0A8J3IIC7"/>
<protein>
    <submittedName>
        <fullName evidence="1">Uncharacterized protein</fullName>
    </submittedName>
</protein>
<dbReference type="EMBL" id="BNJK01000001">
    <property type="protein sequence ID" value="GHO96044.1"/>
    <property type="molecule type" value="Genomic_DNA"/>
</dbReference>